<proteinExistence type="predicted"/>
<keyword evidence="3" id="KW-1185">Reference proteome</keyword>
<evidence type="ECO:0000313" key="3">
    <source>
        <dbReference type="Proteomes" id="UP001234178"/>
    </source>
</evidence>
<sequence>MENFVKEKWSVLNDRAFLYEVKIKVSLVKPNGKTFTEIIDVTSQNLASLVVVPYSSNSINHFNWGEEQFLPFRIAKEAAVNENKTPQEDGSDISKAEKRNVKECRKRNSEREIDDDDIYVVELDEEDVS</sequence>
<comment type="caution">
    <text evidence="2">The sequence shown here is derived from an EMBL/GenBank/DDBJ whole genome shotgun (WGS) entry which is preliminary data.</text>
</comment>
<reference evidence="2 3" key="1">
    <citation type="journal article" date="2023" name="Nucleic Acids Res.">
        <title>The hologenome of Daphnia magna reveals possible DNA methylation and microbiome-mediated evolution of the host genome.</title>
        <authorList>
            <person name="Chaturvedi A."/>
            <person name="Li X."/>
            <person name="Dhandapani V."/>
            <person name="Marshall H."/>
            <person name="Kissane S."/>
            <person name="Cuenca-Cambronero M."/>
            <person name="Asole G."/>
            <person name="Calvet F."/>
            <person name="Ruiz-Romero M."/>
            <person name="Marangio P."/>
            <person name="Guigo R."/>
            <person name="Rago D."/>
            <person name="Mirbahai L."/>
            <person name="Eastwood N."/>
            <person name="Colbourne J.K."/>
            <person name="Zhou J."/>
            <person name="Mallon E."/>
            <person name="Orsini L."/>
        </authorList>
    </citation>
    <scope>NUCLEOTIDE SEQUENCE [LARGE SCALE GENOMIC DNA]</scope>
    <source>
        <strain evidence="2">LRV0_1</strain>
    </source>
</reference>
<organism evidence="2 3">
    <name type="scientific">Daphnia magna</name>
    <dbReference type="NCBI Taxonomy" id="35525"/>
    <lineage>
        <taxon>Eukaryota</taxon>
        <taxon>Metazoa</taxon>
        <taxon>Ecdysozoa</taxon>
        <taxon>Arthropoda</taxon>
        <taxon>Crustacea</taxon>
        <taxon>Branchiopoda</taxon>
        <taxon>Diplostraca</taxon>
        <taxon>Cladocera</taxon>
        <taxon>Anomopoda</taxon>
        <taxon>Daphniidae</taxon>
        <taxon>Daphnia</taxon>
    </lineage>
</organism>
<gene>
    <name evidence="2" type="ORF">OUZ56_018301</name>
</gene>
<protein>
    <submittedName>
        <fullName evidence="2">Uncharacterized protein</fullName>
    </submittedName>
</protein>
<feature type="region of interest" description="Disordered" evidence="1">
    <location>
        <begin position="81"/>
        <end position="110"/>
    </location>
</feature>
<dbReference type="Proteomes" id="UP001234178">
    <property type="component" value="Unassembled WGS sequence"/>
</dbReference>
<name>A0ABQ9Z8H2_9CRUS</name>
<dbReference type="EMBL" id="JAOYFB010000003">
    <property type="protein sequence ID" value="KAK4009192.1"/>
    <property type="molecule type" value="Genomic_DNA"/>
</dbReference>
<feature type="compositionally biased region" description="Basic and acidic residues" evidence="1">
    <location>
        <begin position="92"/>
        <end position="110"/>
    </location>
</feature>
<evidence type="ECO:0000256" key="1">
    <source>
        <dbReference type="SAM" id="MobiDB-lite"/>
    </source>
</evidence>
<evidence type="ECO:0000313" key="2">
    <source>
        <dbReference type="EMBL" id="KAK4009192.1"/>
    </source>
</evidence>
<accession>A0ABQ9Z8H2</accession>